<evidence type="ECO:0000256" key="2">
    <source>
        <dbReference type="ARBA" id="ARBA00004123"/>
    </source>
</evidence>
<feature type="domain" description="DDE Tnp4" evidence="8">
    <location>
        <begin position="153"/>
        <end position="302"/>
    </location>
</feature>
<dbReference type="Proteomes" id="UP000653454">
    <property type="component" value="Unassembled WGS sequence"/>
</dbReference>
<name>A0A8S4FWW6_PLUXY</name>
<comment type="caution">
    <text evidence="9">The sequence shown here is derived from an EMBL/GenBank/DDBJ whole genome shotgun (WGS) entry which is preliminary data.</text>
</comment>
<dbReference type="PANTHER" id="PTHR22930">
    <property type="match status" value="1"/>
</dbReference>
<keyword evidence="10" id="KW-1185">Reference proteome</keyword>
<dbReference type="InterPro" id="IPR045249">
    <property type="entry name" value="HARBI1-like"/>
</dbReference>
<organism evidence="9 10">
    <name type="scientific">Plutella xylostella</name>
    <name type="common">Diamondback moth</name>
    <name type="synonym">Plutella maculipennis</name>
    <dbReference type="NCBI Taxonomy" id="51655"/>
    <lineage>
        <taxon>Eukaryota</taxon>
        <taxon>Metazoa</taxon>
        <taxon>Ecdysozoa</taxon>
        <taxon>Arthropoda</taxon>
        <taxon>Hexapoda</taxon>
        <taxon>Insecta</taxon>
        <taxon>Pterygota</taxon>
        <taxon>Neoptera</taxon>
        <taxon>Endopterygota</taxon>
        <taxon>Lepidoptera</taxon>
        <taxon>Glossata</taxon>
        <taxon>Ditrysia</taxon>
        <taxon>Yponomeutoidea</taxon>
        <taxon>Plutellidae</taxon>
        <taxon>Plutella</taxon>
    </lineage>
</organism>
<evidence type="ECO:0000256" key="3">
    <source>
        <dbReference type="ARBA" id="ARBA00006958"/>
    </source>
</evidence>
<dbReference type="AlphaFoldDB" id="A0A8S4FWW6"/>
<dbReference type="EMBL" id="CAJHNJ030000052">
    <property type="protein sequence ID" value="CAG9132720.1"/>
    <property type="molecule type" value="Genomic_DNA"/>
</dbReference>
<keyword evidence="6" id="KW-0378">Hydrolase</keyword>
<dbReference type="GO" id="GO:0016787">
    <property type="term" value="F:hydrolase activity"/>
    <property type="evidence" value="ECO:0007669"/>
    <property type="project" value="UniProtKB-KW"/>
</dbReference>
<dbReference type="GO" id="GO:0004518">
    <property type="term" value="F:nuclease activity"/>
    <property type="evidence" value="ECO:0007669"/>
    <property type="project" value="UniProtKB-KW"/>
</dbReference>
<evidence type="ECO:0000256" key="1">
    <source>
        <dbReference type="ARBA" id="ARBA00001968"/>
    </source>
</evidence>
<evidence type="ECO:0000256" key="5">
    <source>
        <dbReference type="ARBA" id="ARBA00022723"/>
    </source>
</evidence>
<dbReference type="Pfam" id="PF13359">
    <property type="entry name" value="DDE_Tnp_4"/>
    <property type="match status" value="1"/>
</dbReference>
<dbReference type="GO" id="GO:0046872">
    <property type="term" value="F:metal ion binding"/>
    <property type="evidence" value="ECO:0007669"/>
    <property type="project" value="UniProtKB-KW"/>
</dbReference>
<comment type="cofactor">
    <cofactor evidence="1">
        <name>a divalent metal cation</name>
        <dbReference type="ChEBI" id="CHEBI:60240"/>
    </cofactor>
</comment>
<reference evidence="9" key="1">
    <citation type="submission" date="2020-11" db="EMBL/GenBank/DDBJ databases">
        <authorList>
            <person name="Whiteford S."/>
        </authorList>
    </citation>
    <scope>NUCLEOTIDE SEQUENCE</scope>
</reference>
<evidence type="ECO:0000256" key="4">
    <source>
        <dbReference type="ARBA" id="ARBA00022722"/>
    </source>
</evidence>
<comment type="subcellular location">
    <subcellularLocation>
        <location evidence="2">Nucleus</location>
    </subcellularLocation>
</comment>
<comment type="similarity">
    <text evidence="3">Belongs to the HARBI1 family.</text>
</comment>
<sequence>MEDFEEFEEFINYVYNDPYDYPARRYLRDASNPMECYNDVEFQQRFRFRKDTMVNTILPLTGILANENSRGLPIPPIIQLLVAMRFYATGNFQIDCGDRHKLSQAVACKIIARSRALALHVGQYVKFPPVNELAANKRKMFQIAGFPGAIGAIDCTHISIKNPDRERGEVFRNRKGNFSINVQLVCGPQMEIYDVVARWPGSVHDSRIFANSRCYMMFEEGTISGILLGDSGYAQTSYMYTPVINPRTQPEERYNRAHISTRNIIERVNGVLKRRFACLSRTLQNRLHNIPNIIVACVVLHNISITTNQELPSELIMAEEIPVAVIPDNERGSLIRAAFIGRHFT</sequence>
<protein>
    <submittedName>
        <fullName evidence="9">(diamondback moth) hypothetical protein</fullName>
    </submittedName>
</protein>
<evidence type="ECO:0000259" key="8">
    <source>
        <dbReference type="Pfam" id="PF13359"/>
    </source>
</evidence>
<keyword evidence="5" id="KW-0479">Metal-binding</keyword>
<keyword evidence="4" id="KW-0540">Nuclease</keyword>
<dbReference type="PANTHER" id="PTHR22930:SF85">
    <property type="entry name" value="GH03217P-RELATED"/>
    <property type="match status" value="1"/>
</dbReference>
<evidence type="ECO:0000256" key="7">
    <source>
        <dbReference type="ARBA" id="ARBA00023242"/>
    </source>
</evidence>
<gene>
    <name evidence="9" type="ORF">PLXY2_LOCUS10961</name>
</gene>
<dbReference type="InterPro" id="IPR027806">
    <property type="entry name" value="HARBI1_dom"/>
</dbReference>
<evidence type="ECO:0000256" key="6">
    <source>
        <dbReference type="ARBA" id="ARBA00022801"/>
    </source>
</evidence>
<dbReference type="GO" id="GO:0005634">
    <property type="term" value="C:nucleus"/>
    <property type="evidence" value="ECO:0007669"/>
    <property type="project" value="UniProtKB-SubCell"/>
</dbReference>
<proteinExistence type="inferred from homology"/>
<keyword evidence="7" id="KW-0539">Nucleus</keyword>
<accession>A0A8S4FWW6</accession>
<evidence type="ECO:0000313" key="9">
    <source>
        <dbReference type="EMBL" id="CAG9132720.1"/>
    </source>
</evidence>
<evidence type="ECO:0000313" key="10">
    <source>
        <dbReference type="Proteomes" id="UP000653454"/>
    </source>
</evidence>